<feature type="binding site" evidence="6">
    <location>
        <position position="105"/>
    </location>
    <ligand>
        <name>FMN</name>
        <dbReference type="ChEBI" id="CHEBI:58210"/>
    </ligand>
</feature>
<organism evidence="9 10">
    <name type="scientific">Advenella incenata</name>
    <dbReference type="NCBI Taxonomy" id="267800"/>
    <lineage>
        <taxon>Bacteria</taxon>
        <taxon>Pseudomonadati</taxon>
        <taxon>Pseudomonadota</taxon>
        <taxon>Betaproteobacteria</taxon>
        <taxon>Burkholderiales</taxon>
        <taxon>Alcaligenaceae</taxon>
    </lineage>
</organism>
<dbReference type="Pfam" id="PF00296">
    <property type="entry name" value="Bac_luciferase"/>
    <property type="match status" value="1"/>
</dbReference>
<evidence type="ECO:0000256" key="2">
    <source>
        <dbReference type="ARBA" id="ARBA00022643"/>
    </source>
</evidence>
<keyword evidence="1 6" id="KW-0285">Flavoprotein</keyword>
<reference evidence="9 10" key="1">
    <citation type="submission" date="2019-02" db="EMBL/GenBank/DDBJ databases">
        <title>Genomic Encyclopedia of Type Strains, Phase IV (KMG-IV): sequencing the most valuable type-strain genomes for metagenomic binning, comparative biology and taxonomic classification.</title>
        <authorList>
            <person name="Goeker M."/>
        </authorList>
    </citation>
    <scope>NUCLEOTIDE SEQUENCE [LARGE SCALE GENOMIC DNA]</scope>
    <source>
        <strain evidence="9 10">DSM 23814</strain>
    </source>
</reference>
<comment type="similarity">
    <text evidence="5">Belongs to the NtaA/SnaA/DszA monooxygenase family.</text>
</comment>
<dbReference type="AlphaFoldDB" id="A0A4Q7VQ22"/>
<sequence>MTRKKILLNAFNMNSIGHIHHGMWTHPRDQSNRYNTIEYWTHIARVLERGFFDGLFIADIIGYYDVFEGNVDLTLKEAIQLPVNDPWTLVSAMAAVTEHLGFGVTANIHTETPYSFARKVSSLDHLTRGRLGWNVVTGYLDSGARAMGRDGLDEHDKRYDRADDFLQLCYKLWEGSWEDGAIIRDRNGRIYTDPNKVHAIAHNGPYYRAHGYHSSEPSPQRTPVLYQAGSSGRGRQFASRHAECVFIAASDPATAKAASTKLRQDFVNAGRQADDVKIFVGIAVITGQTQGQAWEKYEEYLRYASAQAGVAHFSSSTGIDFSRFGLDEPISYGQSNAMQSASQTASQQGWTRRDLLNQHKLGSRYPTLVGDAREVADQLERWIDEGDIDGFNLSRIVVPETYEDFVDLVVPELQARGRYKTAYEPGTLRHKLFERGATLSSSHFASQWRHPHQASADQSAPSVAAAIEEN</sequence>
<evidence type="ECO:0000313" key="10">
    <source>
        <dbReference type="Proteomes" id="UP000293398"/>
    </source>
</evidence>
<evidence type="ECO:0000313" key="9">
    <source>
        <dbReference type="EMBL" id="RZT98297.1"/>
    </source>
</evidence>
<dbReference type="InterPro" id="IPR036661">
    <property type="entry name" value="Luciferase-like_sf"/>
</dbReference>
<protein>
    <submittedName>
        <fullName evidence="9">FMN-dependent oxidoreductase (Nitrilotriacetate monooxygenase family)</fullName>
    </submittedName>
</protein>
<keyword evidence="10" id="KW-1185">Reference proteome</keyword>
<dbReference type="GO" id="GO:0004497">
    <property type="term" value="F:monooxygenase activity"/>
    <property type="evidence" value="ECO:0007669"/>
    <property type="project" value="UniProtKB-KW"/>
</dbReference>
<evidence type="ECO:0000256" key="6">
    <source>
        <dbReference type="PIRSR" id="PIRSR000337-1"/>
    </source>
</evidence>
<dbReference type="PIRSF" id="PIRSF000337">
    <property type="entry name" value="NTA_MOA"/>
    <property type="match status" value="1"/>
</dbReference>
<dbReference type="InterPro" id="IPR016215">
    <property type="entry name" value="NTA_MOA"/>
</dbReference>
<dbReference type="RefSeq" id="WP_130303018.1">
    <property type="nucleotide sequence ID" value="NZ_SHKO01000001.1"/>
</dbReference>
<evidence type="ECO:0000256" key="1">
    <source>
        <dbReference type="ARBA" id="ARBA00022630"/>
    </source>
</evidence>
<dbReference type="PANTHER" id="PTHR30011">
    <property type="entry name" value="ALKANESULFONATE MONOOXYGENASE-RELATED"/>
    <property type="match status" value="1"/>
</dbReference>
<proteinExistence type="inferred from homology"/>
<feature type="binding site" evidence="6">
    <location>
        <position position="159"/>
    </location>
    <ligand>
        <name>FMN</name>
        <dbReference type="ChEBI" id="CHEBI:58210"/>
    </ligand>
</feature>
<feature type="binding site" evidence="6">
    <location>
        <position position="155"/>
    </location>
    <ligand>
        <name>FMN</name>
        <dbReference type="ChEBI" id="CHEBI:58210"/>
    </ligand>
</feature>
<gene>
    <name evidence="9" type="ORF">EV681_0073</name>
</gene>
<feature type="binding site" evidence="6">
    <location>
        <position position="230"/>
    </location>
    <ligand>
        <name>FMN</name>
        <dbReference type="ChEBI" id="CHEBI:58210"/>
    </ligand>
</feature>
<feature type="binding site" evidence="6">
    <location>
        <position position="59"/>
    </location>
    <ligand>
        <name>FMN</name>
        <dbReference type="ChEBI" id="CHEBI:58210"/>
    </ligand>
</feature>
<evidence type="ECO:0000259" key="8">
    <source>
        <dbReference type="Pfam" id="PF00296"/>
    </source>
</evidence>
<keyword evidence="2 6" id="KW-0288">FMN</keyword>
<dbReference type="InterPro" id="IPR051260">
    <property type="entry name" value="Diverse_substr_monoxygenases"/>
</dbReference>
<feature type="region of interest" description="Disordered" evidence="7">
    <location>
        <begin position="444"/>
        <end position="470"/>
    </location>
</feature>
<keyword evidence="4 9" id="KW-0503">Monooxygenase</keyword>
<dbReference type="OrthoDB" id="4505903at2"/>
<comment type="caution">
    <text evidence="9">The sequence shown here is derived from an EMBL/GenBank/DDBJ whole genome shotgun (WGS) entry which is preliminary data.</text>
</comment>
<keyword evidence="3" id="KW-0560">Oxidoreductase</keyword>
<dbReference type="Gene3D" id="3.20.20.30">
    <property type="entry name" value="Luciferase-like domain"/>
    <property type="match status" value="1"/>
</dbReference>
<dbReference type="SUPFAM" id="SSF51679">
    <property type="entry name" value="Bacterial luciferase-like"/>
    <property type="match status" value="1"/>
</dbReference>
<feature type="binding site" evidence="6">
    <location>
        <position position="231"/>
    </location>
    <ligand>
        <name>FMN</name>
        <dbReference type="ChEBI" id="CHEBI:58210"/>
    </ligand>
</feature>
<feature type="domain" description="Luciferase-like" evidence="8">
    <location>
        <begin position="28"/>
        <end position="384"/>
    </location>
</feature>
<dbReference type="EMBL" id="SHKO01000001">
    <property type="protein sequence ID" value="RZT98297.1"/>
    <property type="molecule type" value="Genomic_DNA"/>
</dbReference>
<dbReference type="InterPro" id="IPR011251">
    <property type="entry name" value="Luciferase-like_dom"/>
</dbReference>
<evidence type="ECO:0000256" key="4">
    <source>
        <dbReference type="ARBA" id="ARBA00023033"/>
    </source>
</evidence>
<dbReference type="NCBIfam" id="TIGR03860">
    <property type="entry name" value="FMN_nitrolo"/>
    <property type="match status" value="1"/>
</dbReference>
<evidence type="ECO:0000256" key="7">
    <source>
        <dbReference type="SAM" id="MobiDB-lite"/>
    </source>
</evidence>
<dbReference type="Proteomes" id="UP000293398">
    <property type="component" value="Unassembled WGS sequence"/>
</dbReference>
<dbReference type="PANTHER" id="PTHR30011:SF16">
    <property type="entry name" value="C2H2 FINGER DOMAIN TRANSCRIPTION FACTOR (EUROFUNG)-RELATED"/>
    <property type="match status" value="1"/>
</dbReference>
<name>A0A4Q7VQ22_9BURK</name>
<accession>A0A4Q7VQ22</accession>
<dbReference type="GO" id="GO:0016705">
    <property type="term" value="F:oxidoreductase activity, acting on paired donors, with incorporation or reduction of molecular oxygen"/>
    <property type="evidence" value="ECO:0007669"/>
    <property type="project" value="InterPro"/>
</dbReference>
<evidence type="ECO:0000256" key="5">
    <source>
        <dbReference type="ARBA" id="ARBA00033748"/>
    </source>
</evidence>
<evidence type="ECO:0000256" key="3">
    <source>
        <dbReference type="ARBA" id="ARBA00023002"/>
    </source>
</evidence>